<evidence type="ECO:0000256" key="1">
    <source>
        <dbReference type="SAM" id="MobiDB-lite"/>
    </source>
</evidence>
<accession>A0AAN6SQ24</accession>
<name>A0AAN6SQ24_9PEZI</name>
<comment type="caution">
    <text evidence="2">The sequence shown here is derived from an EMBL/GenBank/DDBJ whole genome shotgun (WGS) entry which is preliminary data.</text>
</comment>
<evidence type="ECO:0000313" key="2">
    <source>
        <dbReference type="EMBL" id="KAK4038090.1"/>
    </source>
</evidence>
<dbReference type="Proteomes" id="UP001303115">
    <property type="component" value="Unassembled WGS sequence"/>
</dbReference>
<dbReference type="EMBL" id="MU854440">
    <property type="protein sequence ID" value="KAK4038090.1"/>
    <property type="molecule type" value="Genomic_DNA"/>
</dbReference>
<feature type="compositionally biased region" description="Low complexity" evidence="1">
    <location>
        <begin position="174"/>
        <end position="189"/>
    </location>
</feature>
<evidence type="ECO:0000313" key="3">
    <source>
        <dbReference type="Proteomes" id="UP001303115"/>
    </source>
</evidence>
<gene>
    <name evidence="2" type="ORF">C8A01DRAFT_37988</name>
</gene>
<protein>
    <submittedName>
        <fullName evidence="2">Uncharacterized protein</fullName>
    </submittedName>
</protein>
<dbReference type="AlphaFoldDB" id="A0AAN6SQ24"/>
<feature type="region of interest" description="Disordered" evidence="1">
    <location>
        <begin position="174"/>
        <end position="198"/>
    </location>
</feature>
<sequence>MPPNALLPFPLRLFFVRRQHKQDHGEWRRPQHPNGYLQPLCVPLLVDKVPAAHGHAPLNGTRCWAQWIILGLLFRAPLINVVLESIAVNEDTEDDEDNQNDENNDVQILDARPLSGSQAPQQELPLEVEGNEVQPRVHTPVSPSSLPPHLYMSPEASVDTVWTTTARDSFMGARTASAADTAPEAATTAERPYQMPPYKGRYPLNDNIFY</sequence>
<proteinExistence type="predicted"/>
<keyword evidence="3" id="KW-1185">Reference proteome</keyword>
<reference evidence="3" key="1">
    <citation type="journal article" date="2023" name="Mol. Phylogenet. Evol.">
        <title>Genome-scale phylogeny and comparative genomics of the fungal order Sordariales.</title>
        <authorList>
            <person name="Hensen N."/>
            <person name="Bonometti L."/>
            <person name="Westerberg I."/>
            <person name="Brannstrom I.O."/>
            <person name="Guillou S."/>
            <person name="Cros-Aarteil S."/>
            <person name="Calhoun S."/>
            <person name="Haridas S."/>
            <person name="Kuo A."/>
            <person name="Mondo S."/>
            <person name="Pangilinan J."/>
            <person name="Riley R."/>
            <person name="LaButti K."/>
            <person name="Andreopoulos B."/>
            <person name="Lipzen A."/>
            <person name="Chen C."/>
            <person name="Yan M."/>
            <person name="Daum C."/>
            <person name="Ng V."/>
            <person name="Clum A."/>
            <person name="Steindorff A."/>
            <person name="Ohm R.A."/>
            <person name="Martin F."/>
            <person name="Silar P."/>
            <person name="Natvig D.O."/>
            <person name="Lalanne C."/>
            <person name="Gautier V."/>
            <person name="Ament-Velasquez S.L."/>
            <person name="Kruys A."/>
            <person name="Hutchinson M.I."/>
            <person name="Powell A.J."/>
            <person name="Barry K."/>
            <person name="Miller A.N."/>
            <person name="Grigoriev I.V."/>
            <person name="Debuchy R."/>
            <person name="Gladieux P."/>
            <person name="Hiltunen Thoren M."/>
            <person name="Johannesson H."/>
        </authorList>
    </citation>
    <scope>NUCLEOTIDE SEQUENCE [LARGE SCALE GENOMIC DNA]</scope>
    <source>
        <strain evidence="3">CBS 284.82</strain>
    </source>
</reference>
<organism evidence="2 3">
    <name type="scientific">Parachaetomium inaequale</name>
    <dbReference type="NCBI Taxonomy" id="2588326"/>
    <lineage>
        <taxon>Eukaryota</taxon>
        <taxon>Fungi</taxon>
        <taxon>Dikarya</taxon>
        <taxon>Ascomycota</taxon>
        <taxon>Pezizomycotina</taxon>
        <taxon>Sordariomycetes</taxon>
        <taxon>Sordariomycetidae</taxon>
        <taxon>Sordariales</taxon>
        <taxon>Chaetomiaceae</taxon>
        <taxon>Parachaetomium</taxon>
    </lineage>
</organism>